<accession>A0ABQ7TLC6</accession>
<keyword evidence="1" id="KW-0539">Nucleus</keyword>
<dbReference type="InterPro" id="IPR036236">
    <property type="entry name" value="Znf_C2H2_sf"/>
</dbReference>
<dbReference type="PROSITE" id="PS50804">
    <property type="entry name" value="SCAN_BOX"/>
    <property type="match status" value="1"/>
</dbReference>
<dbReference type="Proteomes" id="UP000826234">
    <property type="component" value="Unassembled WGS sequence"/>
</dbReference>
<dbReference type="CDD" id="cd07936">
    <property type="entry name" value="SCAN"/>
    <property type="match status" value="1"/>
</dbReference>
<evidence type="ECO:0000313" key="6">
    <source>
        <dbReference type="EMBL" id="KAH0630597.1"/>
    </source>
</evidence>
<dbReference type="PANTHER" id="PTHR45935:SF15">
    <property type="entry name" value="SCAN BOX DOMAIN-CONTAINING PROTEIN"/>
    <property type="match status" value="1"/>
</dbReference>
<keyword evidence="2" id="KW-0863">Zinc-finger</keyword>
<dbReference type="InterPro" id="IPR013087">
    <property type="entry name" value="Znf_C2H2_type"/>
</dbReference>
<feature type="region of interest" description="Disordered" evidence="3">
    <location>
        <begin position="238"/>
        <end position="287"/>
    </location>
</feature>
<dbReference type="InterPro" id="IPR003309">
    <property type="entry name" value="SCAN_dom"/>
</dbReference>
<keyword evidence="2" id="KW-0862">Zinc</keyword>
<feature type="domain" description="SCAN box" evidence="5">
    <location>
        <begin position="156"/>
        <end position="234"/>
    </location>
</feature>
<dbReference type="Gene3D" id="1.10.4020.10">
    <property type="entry name" value="DNA breaking-rejoining enzymes"/>
    <property type="match status" value="1"/>
</dbReference>
<dbReference type="Pfam" id="PF02023">
    <property type="entry name" value="SCAN"/>
    <property type="match status" value="1"/>
</dbReference>
<protein>
    <submittedName>
        <fullName evidence="6">Uncharacterized protein</fullName>
    </submittedName>
</protein>
<proteinExistence type="predicted"/>
<dbReference type="SUPFAM" id="SSF47353">
    <property type="entry name" value="Retrovirus capsid dimerization domain-like"/>
    <property type="match status" value="1"/>
</dbReference>
<evidence type="ECO:0000259" key="5">
    <source>
        <dbReference type="PROSITE" id="PS50804"/>
    </source>
</evidence>
<feature type="region of interest" description="Disordered" evidence="3">
    <location>
        <begin position="1"/>
        <end position="22"/>
    </location>
</feature>
<reference evidence="6 7" key="1">
    <citation type="journal article" date="2022" name="Gigascience">
        <title>A chromosome-level genome assembly and annotation of the desert horned lizard, Phrynosoma platyrhinos, provides insight into chromosomal rearrangements among reptiles.</title>
        <authorList>
            <person name="Koochekian N."/>
            <person name="Ascanio A."/>
            <person name="Farleigh K."/>
            <person name="Card D.C."/>
            <person name="Schield D.R."/>
            <person name="Castoe T.A."/>
            <person name="Jezkova T."/>
        </authorList>
    </citation>
    <scope>NUCLEOTIDE SEQUENCE [LARGE SCALE GENOMIC DNA]</scope>
    <source>
        <strain evidence="6">NK-2021</strain>
    </source>
</reference>
<evidence type="ECO:0000256" key="2">
    <source>
        <dbReference type="PROSITE-ProRule" id="PRU00042"/>
    </source>
</evidence>
<feature type="compositionally biased region" description="Polar residues" evidence="3">
    <location>
        <begin position="263"/>
        <end position="278"/>
    </location>
</feature>
<dbReference type="Gene3D" id="3.30.160.60">
    <property type="entry name" value="Classic Zinc Finger"/>
    <property type="match status" value="1"/>
</dbReference>
<evidence type="ECO:0000313" key="7">
    <source>
        <dbReference type="Proteomes" id="UP000826234"/>
    </source>
</evidence>
<feature type="region of interest" description="Disordered" evidence="3">
    <location>
        <begin position="316"/>
        <end position="365"/>
    </location>
</feature>
<name>A0ABQ7TLC6_PHRPL</name>
<gene>
    <name evidence="6" type="ORF">JD844_013811</name>
</gene>
<dbReference type="PROSITE" id="PS50157">
    <property type="entry name" value="ZINC_FINGER_C2H2_2"/>
    <property type="match status" value="1"/>
</dbReference>
<evidence type="ECO:0000256" key="3">
    <source>
        <dbReference type="SAM" id="MobiDB-lite"/>
    </source>
</evidence>
<evidence type="ECO:0000259" key="4">
    <source>
        <dbReference type="PROSITE" id="PS50157"/>
    </source>
</evidence>
<dbReference type="InterPro" id="IPR038269">
    <property type="entry name" value="SCAN_sf"/>
</dbReference>
<organism evidence="6 7">
    <name type="scientific">Phrynosoma platyrhinos</name>
    <name type="common">Desert horned lizard</name>
    <dbReference type="NCBI Taxonomy" id="52577"/>
    <lineage>
        <taxon>Eukaryota</taxon>
        <taxon>Metazoa</taxon>
        <taxon>Chordata</taxon>
        <taxon>Craniata</taxon>
        <taxon>Vertebrata</taxon>
        <taxon>Euteleostomi</taxon>
        <taxon>Lepidosauria</taxon>
        <taxon>Squamata</taxon>
        <taxon>Bifurcata</taxon>
        <taxon>Unidentata</taxon>
        <taxon>Episquamata</taxon>
        <taxon>Toxicofera</taxon>
        <taxon>Iguania</taxon>
        <taxon>Phrynosomatidae</taxon>
        <taxon>Phrynosomatinae</taxon>
        <taxon>Phrynosoma</taxon>
    </lineage>
</organism>
<feature type="non-terminal residue" evidence="6">
    <location>
        <position position="402"/>
    </location>
</feature>
<dbReference type="SMART" id="SM00431">
    <property type="entry name" value="SCAN"/>
    <property type="match status" value="1"/>
</dbReference>
<keyword evidence="2" id="KW-0479">Metal-binding</keyword>
<sequence>MKEQLDISVLEPGIGGEESEEAPQIIQAGSIKELLHRASKEQVTQVPGKGLLEEWENQWQEFLKTLESPSLGLGDPQPPQAEPNPWDDAKAFLASFEQVAEACRWPKEEWVNRLLPALSGEAKQLFNGLKARDQGDYGKVKAAILRGDTFSREKKRQQFRHFSYQQAKGPRGVYSRLQELCNQWLKVERHSKEQIVEQLVLEQFLAVLPPKIQKWVRELVPDTCAQAVALAEDFLLTQPEPQKQKQQEPKTASMNMPEGESGSPISEQIESPMLNNPVTDDEKNSNRQEWSLQMNPKNAAPAKTGHDISQCCEPAEASGSCNDTAKETKKSPPKKVVKKLNNTKPKNQRAKKEPPSPPNGKSFKVKSPLICSLSVQSRRKPYKCSECGKTFCQRSHLYYHHR</sequence>
<dbReference type="PANTHER" id="PTHR45935">
    <property type="entry name" value="PROTEIN ZBED8-RELATED"/>
    <property type="match status" value="1"/>
</dbReference>
<dbReference type="SUPFAM" id="SSF57667">
    <property type="entry name" value="beta-beta-alpha zinc fingers"/>
    <property type="match status" value="1"/>
</dbReference>
<dbReference type="InterPro" id="IPR050916">
    <property type="entry name" value="SCAN-C2H2_zinc_finger"/>
</dbReference>
<dbReference type="EMBL" id="JAIPUX010000439">
    <property type="protein sequence ID" value="KAH0630597.1"/>
    <property type="molecule type" value="Genomic_DNA"/>
</dbReference>
<comment type="caution">
    <text evidence="6">The sequence shown here is derived from an EMBL/GenBank/DDBJ whole genome shotgun (WGS) entry which is preliminary data.</text>
</comment>
<evidence type="ECO:0000256" key="1">
    <source>
        <dbReference type="ARBA" id="ARBA00023242"/>
    </source>
</evidence>
<feature type="domain" description="C2H2-type" evidence="4">
    <location>
        <begin position="382"/>
        <end position="402"/>
    </location>
</feature>
<keyword evidence="7" id="KW-1185">Reference proteome</keyword>